<dbReference type="Gene3D" id="2.60.40.10">
    <property type="entry name" value="Immunoglobulins"/>
    <property type="match status" value="2"/>
</dbReference>
<dbReference type="InterPro" id="IPR036116">
    <property type="entry name" value="FN3_sf"/>
</dbReference>
<reference evidence="3" key="1">
    <citation type="submission" date="2019-08" db="EMBL/GenBank/DDBJ databases">
        <title>The improved chromosome-level genome for the pearl oyster Pinctada fucata martensii using PacBio sequencing and Hi-C.</title>
        <authorList>
            <person name="Zheng Z."/>
        </authorList>
    </citation>
    <scope>NUCLEOTIDE SEQUENCE</scope>
    <source>
        <strain evidence="3">ZZ-2019</strain>
        <tissue evidence="3">Adductor muscle</tissue>
    </source>
</reference>
<dbReference type="PROSITE" id="PS50853">
    <property type="entry name" value="FN3"/>
    <property type="match status" value="2"/>
</dbReference>
<sequence length="413" mass="47166">MWLDTHKQQHSCIGRSHLWYHVIGKDAEGKPKYLRRYLEGYKLEINDRLHSCLGPNAQSCQLTKCKPGKKYRVVLVALTCTDQGKKERKKKYKGVYRNTMPQDIDYSALLQDEENLDPSPSEEVQVILPTNQEGYIMSLDRKFIHEEDRDGTTFGDVEVSWKPQGETVNRVRQFNIIWSNGEDRQVQTKVGCYDIQVEPDYFTDTLQQWNQKIQIVIPGPPDAPQIFLKSVSPEEFVIEWGEPRLFGGVKIRGYQVYLNDKKVGNELSNSHRKAVIPCRPNKNYKVQLVALSDNPRYSDSSKSNTLNINTATHSQQQLGEDDFSAADGLDIPVKVTQVTESSIHMDWSTFIETDGVEGYKIQWSSVAQPAQREVKLSQKDSSCVINNCLPGTTHFVRLVALDKDNQILESPNK</sequence>
<keyword evidence="4" id="KW-1185">Reference proteome</keyword>
<dbReference type="AlphaFoldDB" id="A0AA89C9W9"/>
<feature type="domain" description="Fibronectin type-III" evidence="2">
    <location>
        <begin position="220"/>
        <end position="311"/>
    </location>
</feature>
<comment type="caution">
    <text evidence="3">The sequence shown here is derived from an EMBL/GenBank/DDBJ whole genome shotgun (WGS) entry which is preliminary data.</text>
</comment>
<evidence type="ECO:0000313" key="3">
    <source>
        <dbReference type="EMBL" id="KAK3101597.1"/>
    </source>
</evidence>
<dbReference type="SUPFAM" id="SSF49265">
    <property type="entry name" value="Fibronectin type III"/>
    <property type="match status" value="1"/>
</dbReference>
<name>A0AA89C9W9_PINIB</name>
<dbReference type="Proteomes" id="UP001186944">
    <property type="component" value="Unassembled WGS sequence"/>
</dbReference>
<organism evidence="3 4">
    <name type="scientific">Pinctada imbricata</name>
    <name type="common">Atlantic pearl-oyster</name>
    <name type="synonym">Pinctada martensii</name>
    <dbReference type="NCBI Taxonomy" id="66713"/>
    <lineage>
        <taxon>Eukaryota</taxon>
        <taxon>Metazoa</taxon>
        <taxon>Spiralia</taxon>
        <taxon>Lophotrochozoa</taxon>
        <taxon>Mollusca</taxon>
        <taxon>Bivalvia</taxon>
        <taxon>Autobranchia</taxon>
        <taxon>Pteriomorphia</taxon>
        <taxon>Pterioida</taxon>
        <taxon>Pterioidea</taxon>
        <taxon>Pteriidae</taxon>
        <taxon>Pinctada</taxon>
    </lineage>
</organism>
<keyword evidence="1" id="KW-0677">Repeat</keyword>
<proteinExistence type="predicted"/>
<evidence type="ECO:0000313" key="4">
    <source>
        <dbReference type="Proteomes" id="UP001186944"/>
    </source>
</evidence>
<feature type="domain" description="Fibronectin type-III" evidence="2">
    <location>
        <begin position="329"/>
        <end position="413"/>
    </location>
</feature>
<dbReference type="SMART" id="SM00060">
    <property type="entry name" value="FN3"/>
    <property type="match status" value="2"/>
</dbReference>
<accession>A0AA89C9W9</accession>
<dbReference type="InterPro" id="IPR003961">
    <property type="entry name" value="FN3_dom"/>
</dbReference>
<dbReference type="PANTHER" id="PTHR46708:SF2">
    <property type="entry name" value="FIBRONECTIN TYPE-III DOMAIN-CONTAINING PROTEIN"/>
    <property type="match status" value="1"/>
</dbReference>
<gene>
    <name evidence="3" type="ORF">FSP39_004737</name>
</gene>
<dbReference type="EMBL" id="VSWD01000005">
    <property type="protein sequence ID" value="KAK3101597.1"/>
    <property type="molecule type" value="Genomic_DNA"/>
</dbReference>
<evidence type="ECO:0000259" key="2">
    <source>
        <dbReference type="PROSITE" id="PS50853"/>
    </source>
</evidence>
<protein>
    <recommendedName>
        <fullName evidence="2">Fibronectin type-III domain-containing protein</fullName>
    </recommendedName>
</protein>
<dbReference type="InterPro" id="IPR050991">
    <property type="entry name" value="ECM_Regulatory_Proteins"/>
</dbReference>
<dbReference type="CDD" id="cd00063">
    <property type="entry name" value="FN3"/>
    <property type="match status" value="2"/>
</dbReference>
<dbReference type="InterPro" id="IPR013783">
    <property type="entry name" value="Ig-like_fold"/>
</dbReference>
<dbReference type="PANTHER" id="PTHR46708">
    <property type="entry name" value="TENASCIN"/>
    <property type="match status" value="1"/>
</dbReference>
<evidence type="ECO:0000256" key="1">
    <source>
        <dbReference type="ARBA" id="ARBA00022737"/>
    </source>
</evidence>